<dbReference type="AlphaFoldDB" id="A0AA39N7R3"/>
<comment type="caution">
    <text evidence="2">The sequence shown here is derived from an EMBL/GenBank/DDBJ whole genome shotgun (WGS) entry which is preliminary data.</text>
</comment>
<dbReference type="Proteomes" id="UP001175211">
    <property type="component" value="Unassembled WGS sequence"/>
</dbReference>
<evidence type="ECO:0000313" key="3">
    <source>
        <dbReference type="Proteomes" id="UP001175211"/>
    </source>
</evidence>
<dbReference type="PANTHER" id="PTHR22893">
    <property type="entry name" value="NADH OXIDOREDUCTASE-RELATED"/>
    <property type="match status" value="1"/>
</dbReference>
<sequence length="384" mass="41716">MSNLKALFQPLKLGPTTLRNRIFMSALTRNRSVPTNVPNSLNAEYYRQRAAGGAGLIITEGVLIAQQGTEWQNAPGIWSQEQVNGWKKVTDAVHEEGGAIFAQLWHLGRISHPNAPEQIASGLPVYAPSAIPARGGKFRFLPGEPGYVTPTAIDDPSTLLAQWKQAAINAKQAGFDGVEIHGATGYLIHQFLDSTANHRTDQWGGSAENRAQFPLEVIKIAVDVWGADRVGIKLNPAGGYNDIGMPLQETLDTFGYLISEIDKLGIAYVAFMRYAEHLDPVIDGARRATKHDVLGAYAPLLKNPATKVFANAAFTGEEAARYIEDEKVDGVFFGIPWVANPDLAKRFEKGVALEGNIDFMTLYGHGGTEADERKGYADYPAAAL</sequence>
<dbReference type="CDD" id="cd02933">
    <property type="entry name" value="OYE_like_FMN"/>
    <property type="match status" value="1"/>
</dbReference>
<dbReference type="InterPro" id="IPR001155">
    <property type="entry name" value="OxRdtase_FMN_N"/>
</dbReference>
<dbReference type="InterPro" id="IPR013785">
    <property type="entry name" value="Aldolase_TIM"/>
</dbReference>
<dbReference type="Pfam" id="PF00724">
    <property type="entry name" value="Oxidored_FMN"/>
    <property type="match status" value="1"/>
</dbReference>
<name>A0AA39N7R3_ARMTA</name>
<dbReference type="PANTHER" id="PTHR22893:SF91">
    <property type="entry name" value="NADPH DEHYDROGENASE 2-RELATED"/>
    <property type="match status" value="1"/>
</dbReference>
<gene>
    <name evidence="2" type="ORF">EV420DRAFT_218054</name>
</gene>
<reference evidence="2" key="1">
    <citation type="submission" date="2023-06" db="EMBL/GenBank/DDBJ databases">
        <authorList>
            <consortium name="Lawrence Berkeley National Laboratory"/>
            <person name="Ahrendt S."/>
            <person name="Sahu N."/>
            <person name="Indic B."/>
            <person name="Wong-Bajracharya J."/>
            <person name="Merenyi Z."/>
            <person name="Ke H.-M."/>
            <person name="Monk M."/>
            <person name="Kocsube S."/>
            <person name="Drula E."/>
            <person name="Lipzen A."/>
            <person name="Balint B."/>
            <person name="Henrissat B."/>
            <person name="Andreopoulos B."/>
            <person name="Martin F.M."/>
            <person name="Harder C.B."/>
            <person name="Rigling D."/>
            <person name="Ford K.L."/>
            <person name="Foster G.D."/>
            <person name="Pangilinan J."/>
            <person name="Papanicolaou A."/>
            <person name="Barry K."/>
            <person name="LaButti K."/>
            <person name="Viragh M."/>
            <person name="Koriabine M."/>
            <person name="Yan M."/>
            <person name="Riley R."/>
            <person name="Champramary S."/>
            <person name="Plett K.L."/>
            <person name="Tsai I.J."/>
            <person name="Slot J."/>
            <person name="Sipos G."/>
            <person name="Plett J."/>
            <person name="Nagy L.G."/>
            <person name="Grigoriev I.V."/>
        </authorList>
    </citation>
    <scope>NUCLEOTIDE SEQUENCE</scope>
    <source>
        <strain evidence="2">CCBAS 213</strain>
    </source>
</reference>
<dbReference type="Gene3D" id="3.20.20.70">
    <property type="entry name" value="Aldolase class I"/>
    <property type="match status" value="1"/>
</dbReference>
<evidence type="ECO:0000259" key="1">
    <source>
        <dbReference type="Pfam" id="PF00724"/>
    </source>
</evidence>
<organism evidence="2 3">
    <name type="scientific">Armillaria tabescens</name>
    <name type="common">Ringless honey mushroom</name>
    <name type="synonym">Agaricus tabescens</name>
    <dbReference type="NCBI Taxonomy" id="1929756"/>
    <lineage>
        <taxon>Eukaryota</taxon>
        <taxon>Fungi</taxon>
        <taxon>Dikarya</taxon>
        <taxon>Basidiomycota</taxon>
        <taxon>Agaricomycotina</taxon>
        <taxon>Agaricomycetes</taxon>
        <taxon>Agaricomycetidae</taxon>
        <taxon>Agaricales</taxon>
        <taxon>Marasmiineae</taxon>
        <taxon>Physalacriaceae</taxon>
        <taxon>Desarmillaria</taxon>
    </lineage>
</organism>
<proteinExistence type="predicted"/>
<dbReference type="SUPFAM" id="SSF51395">
    <property type="entry name" value="FMN-linked oxidoreductases"/>
    <property type="match status" value="1"/>
</dbReference>
<keyword evidence="3" id="KW-1185">Reference proteome</keyword>
<dbReference type="GO" id="GO:0016491">
    <property type="term" value="F:oxidoreductase activity"/>
    <property type="evidence" value="ECO:0007669"/>
    <property type="project" value="InterPro"/>
</dbReference>
<dbReference type="GeneID" id="85364802"/>
<accession>A0AA39N7R3</accession>
<protein>
    <submittedName>
        <fullName evidence="2">FMN-linked oxidoreductase</fullName>
    </submittedName>
</protein>
<feature type="domain" description="NADH:flavin oxidoreductase/NADH oxidase N-terminal" evidence="1">
    <location>
        <begin position="7"/>
        <end position="353"/>
    </location>
</feature>
<evidence type="ECO:0000313" key="2">
    <source>
        <dbReference type="EMBL" id="KAK0460580.1"/>
    </source>
</evidence>
<dbReference type="EMBL" id="JAUEPS010000012">
    <property type="protein sequence ID" value="KAK0460580.1"/>
    <property type="molecule type" value="Genomic_DNA"/>
</dbReference>
<dbReference type="RefSeq" id="XP_060332619.1">
    <property type="nucleotide sequence ID" value="XM_060481254.1"/>
</dbReference>
<dbReference type="InterPro" id="IPR045247">
    <property type="entry name" value="Oye-like"/>
</dbReference>
<dbReference type="GO" id="GO:0010181">
    <property type="term" value="F:FMN binding"/>
    <property type="evidence" value="ECO:0007669"/>
    <property type="project" value="InterPro"/>
</dbReference>